<feature type="transmembrane region" description="Helical" evidence="5">
    <location>
        <begin position="6"/>
        <end position="25"/>
    </location>
</feature>
<dbReference type="NCBIfam" id="TIGR00367">
    <property type="entry name" value="calcium/sodium antiporter"/>
    <property type="match status" value="1"/>
</dbReference>
<feature type="transmembrane region" description="Helical" evidence="5">
    <location>
        <begin position="202"/>
        <end position="225"/>
    </location>
</feature>
<dbReference type="GO" id="GO:0008273">
    <property type="term" value="F:calcium, potassium:sodium antiporter activity"/>
    <property type="evidence" value="ECO:0007669"/>
    <property type="project" value="TreeGrafter"/>
</dbReference>
<keyword evidence="2 5" id="KW-0812">Transmembrane</keyword>
<evidence type="ECO:0000313" key="8">
    <source>
        <dbReference type="Proteomes" id="UP000609531"/>
    </source>
</evidence>
<keyword evidence="4 5" id="KW-0472">Membrane</keyword>
<feature type="transmembrane region" description="Helical" evidence="5">
    <location>
        <begin position="126"/>
        <end position="143"/>
    </location>
</feature>
<evidence type="ECO:0000256" key="2">
    <source>
        <dbReference type="ARBA" id="ARBA00022692"/>
    </source>
</evidence>
<organism evidence="7 8">
    <name type="scientific">Acuticoccus mangrovi</name>
    <dbReference type="NCBI Taxonomy" id="2796142"/>
    <lineage>
        <taxon>Bacteria</taxon>
        <taxon>Pseudomonadati</taxon>
        <taxon>Pseudomonadota</taxon>
        <taxon>Alphaproteobacteria</taxon>
        <taxon>Hyphomicrobiales</taxon>
        <taxon>Amorphaceae</taxon>
        <taxon>Acuticoccus</taxon>
    </lineage>
</organism>
<proteinExistence type="predicted"/>
<comment type="caution">
    <text evidence="7">The sequence shown here is derived from an EMBL/GenBank/DDBJ whole genome shotgun (WGS) entry which is preliminary data.</text>
</comment>
<evidence type="ECO:0000256" key="5">
    <source>
        <dbReference type="SAM" id="Phobius"/>
    </source>
</evidence>
<feature type="transmembrane region" description="Helical" evidence="5">
    <location>
        <begin position="67"/>
        <end position="88"/>
    </location>
</feature>
<keyword evidence="3 5" id="KW-1133">Transmembrane helix</keyword>
<comment type="subcellular location">
    <subcellularLocation>
        <location evidence="1">Membrane</location>
        <topology evidence="1">Multi-pass membrane protein</topology>
    </subcellularLocation>
</comment>
<dbReference type="InterPro" id="IPR004481">
    <property type="entry name" value="K/Na/Ca-exchanger"/>
</dbReference>
<evidence type="ECO:0000256" key="3">
    <source>
        <dbReference type="ARBA" id="ARBA00022989"/>
    </source>
</evidence>
<dbReference type="Proteomes" id="UP000609531">
    <property type="component" value="Unassembled WGS sequence"/>
</dbReference>
<dbReference type="RefSeq" id="WP_198883097.1">
    <property type="nucleotide sequence ID" value="NZ_JAEKJA010000013.1"/>
</dbReference>
<feature type="transmembrane region" description="Helical" evidence="5">
    <location>
        <begin position="37"/>
        <end position="61"/>
    </location>
</feature>
<feature type="transmembrane region" description="Helical" evidence="5">
    <location>
        <begin position="164"/>
        <end position="182"/>
    </location>
</feature>
<dbReference type="PANTHER" id="PTHR10846">
    <property type="entry name" value="SODIUM/POTASSIUM/CALCIUM EXCHANGER"/>
    <property type="match status" value="1"/>
</dbReference>
<feature type="transmembrane region" description="Helical" evidence="5">
    <location>
        <begin position="100"/>
        <end position="120"/>
    </location>
</feature>
<reference evidence="7" key="1">
    <citation type="submission" date="2020-12" db="EMBL/GenBank/DDBJ databases">
        <title>Bacterial taxonomy.</title>
        <authorList>
            <person name="Pan X."/>
        </authorList>
    </citation>
    <scope>NUCLEOTIDE SEQUENCE</scope>
    <source>
        <strain evidence="7">B2012</strain>
    </source>
</reference>
<sequence>MFLALQIVGGFLGLLIGGDLLVRGASAIAVRLGMSPLVVGVVIVGFGTSVPELVTCVRAALGGASGIAVGNIVGSNIANILLILGAAALMRPFAASRHAVLRDGSIVIASALMFAAAAWTGTMGRVTGAVFVVLLIAYLVYTVRSDRKAAASYDDVPAVEGTSLLMAIVAIVVGLILVLLGAEYLVNGAVVTARLFHVSEEVIGLTMVAVGTSLPELATSVVAAIRKHPEIALGNVLGSNVYNAVGIMGITALVKPVPVSDTLRTVDIPLMVAISVLLVVMVATGRRVSRWEGAMLLALYGVYIGLQTQAA</sequence>
<dbReference type="AlphaFoldDB" id="A0A934MME3"/>
<evidence type="ECO:0000256" key="1">
    <source>
        <dbReference type="ARBA" id="ARBA00004141"/>
    </source>
</evidence>
<feature type="domain" description="Sodium/calcium exchanger membrane region" evidence="6">
    <location>
        <begin position="4"/>
        <end position="142"/>
    </location>
</feature>
<dbReference type="EMBL" id="JAEKJA010000013">
    <property type="protein sequence ID" value="MBJ3777194.1"/>
    <property type="molecule type" value="Genomic_DNA"/>
</dbReference>
<dbReference type="GO" id="GO:0006874">
    <property type="term" value="P:intracellular calcium ion homeostasis"/>
    <property type="evidence" value="ECO:0007669"/>
    <property type="project" value="TreeGrafter"/>
</dbReference>
<evidence type="ECO:0000313" key="7">
    <source>
        <dbReference type="EMBL" id="MBJ3777194.1"/>
    </source>
</evidence>
<dbReference type="Pfam" id="PF01699">
    <property type="entry name" value="Na_Ca_ex"/>
    <property type="match status" value="2"/>
</dbReference>
<dbReference type="GO" id="GO:0005886">
    <property type="term" value="C:plasma membrane"/>
    <property type="evidence" value="ECO:0007669"/>
    <property type="project" value="TreeGrafter"/>
</dbReference>
<feature type="transmembrane region" description="Helical" evidence="5">
    <location>
        <begin position="232"/>
        <end position="254"/>
    </location>
</feature>
<accession>A0A934MME3</accession>
<feature type="transmembrane region" description="Helical" evidence="5">
    <location>
        <begin position="266"/>
        <end position="285"/>
    </location>
</feature>
<dbReference type="PANTHER" id="PTHR10846:SF8">
    <property type="entry name" value="INNER MEMBRANE PROTEIN YRBG"/>
    <property type="match status" value="1"/>
</dbReference>
<protein>
    <submittedName>
        <fullName evidence="7">Calcium/sodium antiporter</fullName>
    </submittedName>
</protein>
<gene>
    <name evidence="7" type="ORF">JCR33_15920</name>
</gene>
<dbReference type="InterPro" id="IPR044880">
    <property type="entry name" value="NCX_ion-bd_dom_sf"/>
</dbReference>
<evidence type="ECO:0000259" key="6">
    <source>
        <dbReference type="Pfam" id="PF01699"/>
    </source>
</evidence>
<evidence type="ECO:0000256" key="4">
    <source>
        <dbReference type="ARBA" id="ARBA00023136"/>
    </source>
</evidence>
<feature type="domain" description="Sodium/calcium exchanger membrane region" evidence="6">
    <location>
        <begin position="167"/>
        <end position="308"/>
    </location>
</feature>
<keyword evidence="8" id="KW-1185">Reference proteome</keyword>
<dbReference type="GO" id="GO:0005262">
    <property type="term" value="F:calcium channel activity"/>
    <property type="evidence" value="ECO:0007669"/>
    <property type="project" value="TreeGrafter"/>
</dbReference>
<dbReference type="Gene3D" id="1.20.1420.30">
    <property type="entry name" value="NCX, central ion-binding region"/>
    <property type="match status" value="1"/>
</dbReference>
<name>A0A934MME3_9HYPH</name>
<dbReference type="InterPro" id="IPR004837">
    <property type="entry name" value="NaCa_Exmemb"/>
</dbReference>